<dbReference type="Proteomes" id="UP000076532">
    <property type="component" value="Unassembled WGS sequence"/>
</dbReference>
<dbReference type="OrthoDB" id="424974at2759"/>
<dbReference type="STRING" id="436010.A0A166TMT5"/>
<evidence type="ECO:0000313" key="6">
    <source>
        <dbReference type="EMBL" id="KZP30788.1"/>
    </source>
</evidence>
<comment type="subcellular location">
    <subcellularLocation>
        <location evidence="1">Nucleus</location>
    </subcellularLocation>
</comment>
<evidence type="ECO:0000256" key="1">
    <source>
        <dbReference type="ARBA" id="ARBA00004123"/>
    </source>
</evidence>
<proteinExistence type="predicted"/>
<accession>A0A166TMT5</accession>
<dbReference type="SUPFAM" id="SSF57701">
    <property type="entry name" value="Zn2/Cys6 DNA-binding domain"/>
    <property type="match status" value="1"/>
</dbReference>
<dbReference type="PROSITE" id="PS00463">
    <property type="entry name" value="ZN2_CY6_FUNGAL_1"/>
    <property type="match status" value="1"/>
</dbReference>
<feature type="compositionally biased region" description="Low complexity" evidence="4">
    <location>
        <begin position="706"/>
        <end position="717"/>
    </location>
</feature>
<dbReference type="AlphaFoldDB" id="A0A166TMT5"/>
<organism evidence="6 7">
    <name type="scientific">Athelia psychrophila</name>
    <dbReference type="NCBI Taxonomy" id="1759441"/>
    <lineage>
        <taxon>Eukaryota</taxon>
        <taxon>Fungi</taxon>
        <taxon>Dikarya</taxon>
        <taxon>Basidiomycota</taxon>
        <taxon>Agaricomycotina</taxon>
        <taxon>Agaricomycetes</taxon>
        <taxon>Agaricomycetidae</taxon>
        <taxon>Atheliales</taxon>
        <taxon>Atheliaceae</taxon>
        <taxon>Athelia</taxon>
    </lineage>
</organism>
<name>A0A166TMT5_9AGAM</name>
<feature type="region of interest" description="Disordered" evidence="4">
    <location>
        <begin position="757"/>
        <end position="807"/>
    </location>
</feature>
<evidence type="ECO:0000256" key="2">
    <source>
        <dbReference type="ARBA" id="ARBA00022723"/>
    </source>
</evidence>
<evidence type="ECO:0000259" key="5">
    <source>
        <dbReference type="PROSITE" id="PS50048"/>
    </source>
</evidence>
<dbReference type="GO" id="GO:0006351">
    <property type="term" value="P:DNA-templated transcription"/>
    <property type="evidence" value="ECO:0007669"/>
    <property type="project" value="InterPro"/>
</dbReference>
<feature type="compositionally biased region" description="Polar residues" evidence="4">
    <location>
        <begin position="718"/>
        <end position="733"/>
    </location>
</feature>
<protein>
    <recommendedName>
        <fullName evidence="5">Zn(2)-C6 fungal-type domain-containing protein</fullName>
    </recommendedName>
</protein>
<dbReference type="GO" id="GO:0000981">
    <property type="term" value="F:DNA-binding transcription factor activity, RNA polymerase II-specific"/>
    <property type="evidence" value="ECO:0007669"/>
    <property type="project" value="InterPro"/>
</dbReference>
<dbReference type="InterPro" id="IPR036864">
    <property type="entry name" value="Zn2-C6_fun-type_DNA-bd_sf"/>
</dbReference>
<evidence type="ECO:0000313" key="7">
    <source>
        <dbReference type="Proteomes" id="UP000076532"/>
    </source>
</evidence>
<dbReference type="SMART" id="SM00906">
    <property type="entry name" value="Fungal_trans"/>
    <property type="match status" value="1"/>
</dbReference>
<dbReference type="SMART" id="SM00066">
    <property type="entry name" value="GAL4"/>
    <property type="match status" value="1"/>
</dbReference>
<dbReference type="PANTHER" id="PTHR31001:SF56">
    <property type="entry name" value="ZN(2)-C6 FUNGAL-TYPE DOMAIN-CONTAINING PROTEIN"/>
    <property type="match status" value="1"/>
</dbReference>
<evidence type="ECO:0000256" key="4">
    <source>
        <dbReference type="SAM" id="MobiDB-lite"/>
    </source>
</evidence>
<dbReference type="InterPro" id="IPR001138">
    <property type="entry name" value="Zn2Cys6_DnaBD"/>
</dbReference>
<dbReference type="CDD" id="cd12148">
    <property type="entry name" value="fungal_TF_MHR"/>
    <property type="match status" value="1"/>
</dbReference>
<keyword evidence="3" id="KW-0539">Nucleus</keyword>
<dbReference type="Gene3D" id="4.10.240.10">
    <property type="entry name" value="Zn(2)-C6 fungal-type DNA-binding domain"/>
    <property type="match status" value="1"/>
</dbReference>
<keyword evidence="7" id="KW-1185">Reference proteome</keyword>
<feature type="region of interest" description="Disordered" evidence="4">
    <location>
        <begin position="692"/>
        <end position="740"/>
    </location>
</feature>
<dbReference type="GO" id="GO:0008270">
    <property type="term" value="F:zinc ion binding"/>
    <property type="evidence" value="ECO:0007669"/>
    <property type="project" value="InterPro"/>
</dbReference>
<dbReference type="InterPro" id="IPR007219">
    <property type="entry name" value="XnlR_reg_dom"/>
</dbReference>
<dbReference type="GO" id="GO:0003677">
    <property type="term" value="F:DNA binding"/>
    <property type="evidence" value="ECO:0007669"/>
    <property type="project" value="InterPro"/>
</dbReference>
<dbReference type="InterPro" id="IPR050613">
    <property type="entry name" value="Sec_Metabolite_Reg"/>
</dbReference>
<dbReference type="Pfam" id="PF04082">
    <property type="entry name" value="Fungal_trans"/>
    <property type="match status" value="1"/>
</dbReference>
<dbReference type="PROSITE" id="PS50048">
    <property type="entry name" value="ZN2_CY6_FUNGAL_2"/>
    <property type="match status" value="1"/>
</dbReference>
<dbReference type="CDD" id="cd00067">
    <property type="entry name" value="GAL4"/>
    <property type="match status" value="1"/>
</dbReference>
<gene>
    <name evidence="6" type="ORF">FIBSPDRAFT_725557</name>
</gene>
<dbReference type="PANTHER" id="PTHR31001">
    <property type="entry name" value="UNCHARACTERIZED TRANSCRIPTIONAL REGULATORY PROTEIN"/>
    <property type="match status" value="1"/>
</dbReference>
<reference evidence="6 7" key="1">
    <citation type="journal article" date="2016" name="Mol. Biol. Evol.">
        <title>Comparative Genomics of Early-Diverging Mushroom-Forming Fungi Provides Insights into the Origins of Lignocellulose Decay Capabilities.</title>
        <authorList>
            <person name="Nagy L.G."/>
            <person name="Riley R."/>
            <person name="Tritt A."/>
            <person name="Adam C."/>
            <person name="Daum C."/>
            <person name="Floudas D."/>
            <person name="Sun H."/>
            <person name="Yadav J.S."/>
            <person name="Pangilinan J."/>
            <person name="Larsson K.H."/>
            <person name="Matsuura K."/>
            <person name="Barry K."/>
            <person name="Labutti K."/>
            <person name="Kuo R."/>
            <person name="Ohm R.A."/>
            <person name="Bhattacharya S.S."/>
            <person name="Shirouzu T."/>
            <person name="Yoshinaga Y."/>
            <person name="Martin F.M."/>
            <person name="Grigoriev I.V."/>
            <person name="Hibbett D.S."/>
        </authorList>
    </citation>
    <scope>NUCLEOTIDE SEQUENCE [LARGE SCALE GENOMIC DNA]</scope>
    <source>
        <strain evidence="6 7">CBS 109695</strain>
    </source>
</reference>
<dbReference type="EMBL" id="KV417492">
    <property type="protein sequence ID" value="KZP30788.1"/>
    <property type="molecule type" value="Genomic_DNA"/>
</dbReference>
<evidence type="ECO:0000256" key="3">
    <source>
        <dbReference type="ARBA" id="ARBA00023242"/>
    </source>
</evidence>
<feature type="compositionally biased region" description="Polar residues" evidence="4">
    <location>
        <begin position="791"/>
        <end position="807"/>
    </location>
</feature>
<dbReference type="GO" id="GO:0005634">
    <property type="term" value="C:nucleus"/>
    <property type="evidence" value="ECO:0007669"/>
    <property type="project" value="UniProtKB-SubCell"/>
</dbReference>
<keyword evidence="2" id="KW-0479">Metal-binding</keyword>
<feature type="domain" description="Zn(2)-C6 fungal-type" evidence="5">
    <location>
        <begin position="30"/>
        <end position="61"/>
    </location>
</feature>
<sequence>MRNTPSSRRSSRMLTTEEEIDLRRARGELSCAECKRLKLKCDKKVPCSSCVRRGCPTLCPHGNALTPAGQGSRSFRLILTDTDELYQKIYEMSQRIRQLEDGLALLQSGISPEKHPLLQDELLSIKYGPKQRTSAEAESAEDPLADPVEAFGTLTIGDGGESRYFGASAGSEVCLTAIHLRMKLTLKLFATVRPCWHRERAMPELLNSLAAIFPVGSRCPTGPKTFEMAMSMLLSCLPDRPCAGTLCEMLLDQPSWFMRPVKKEELIQNIMNPIYAAKEEHEHKPEEKLTISPHKLSILYSVFSLGSRGDPTLPAFNGEAERYHHCARAALALRSMFDSPMVETVQAILFMAYYCSNSAQRYNRDRIWMLVSVGSKVAQSVNRDPARWNMDATIAERRRSLFWEIYSFDVLHSLALGRPPSIALSYVDCALPQAQGDSDVEHQFWDWKYQFTRNIPGSILELTLGAKSPDYKAILEVDRKVRKIPVPPALDFFLARDHEEVNLNVFTKRSYIAMVRSGAMFYIHKNFFARALLDHPANPLASPYATSFLAAARSASALIRSAAAHFSRYPDYCMRCWNLWAHVFSAAMIVGSIVTRAPSSIMAPAAFTELFIAVELFDQGAKLSQRIQTGKDILHRLRDKASISFTQRDNGAKFPAVNPIVHGHGQDNDSDILAIFSGQARSLINAQKIPGAMDRANSSPEPPASAPFSSFVASPSVDTASRSSASNTGTPNAHPSLPAEIFSSGSTAYQELDGFSEPAATGASEPSSSRPPVPVPVFPSFQTPVERSEQSQHGYSSTEGLHSSTLTDPFQQLYTETLSTDTWRMEDINTGQLGSAMSTGNGVDDDWMVFMKESGLA</sequence>